<comment type="caution">
    <text evidence="3">The sequence shown here is derived from an EMBL/GenBank/DDBJ whole genome shotgun (WGS) entry which is preliminary data.</text>
</comment>
<evidence type="ECO:0000313" key="4">
    <source>
        <dbReference type="Proteomes" id="UP000189437"/>
    </source>
</evidence>
<name>A0A1V3I8V3_9PAST</name>
<accession>A0A1V3I8V3</accession>
<dbReference type="Proteomes" id="UP000189437">
    <property type="component" value="Unassembled WGS sequence"/>
</dbReference>
<evidence type="ECO:0008006" key="5">
    <source>
        <dbReference type="Google" id="ProtNLM"/>
    </source>
</evidence>
<dbReference type="RefSeq" id="WP_077427478.1">
    <property type="nucleotide sequence ID" value="NZ_MLHH01000014.1"/>
</dbReference>
<evidence type="ECO:0000313" key="3">
    <source>
        <dbReference type="EMBL" id="OOF36231.1"/>
    </source>
</evidence>
<reference evidence="3 4" key="1">
    <citation type="submission" date="2016-10" db="EMBL/GenBank/DDBJ databases">
        <title>Rodentibacter gen. nov. and new species.</title>
        <authorList>
            <person name="Christensen H."/>
        </authorList>
    </citation>
    <scope>NUCLEOTIDE SEQUENCE [LARGE SCALE GENOMIC DNA]</scope>
    <source>
        <strain evidence="3 4">Ac69</strain>
    </source>
</reference>
<dbReference type="EMBL" id="MLHH01000014">
    <property type="protein sequence ID" value="OOF36231.1"/>
    <property type="molecule type" value="Genomic_DNA"/>
</dbReference>
<keyword evidence="4" id="KW-1185">Reference proteome</keyword>
<proteinExistence type="predicted"/>
<gene>
    <name evidence="3" type="ORF">BKK48_07305</name>
</gene>
<evidence type="ECO:0000256" key="1">
    <source>
        <dbReference type="SAM" id="MobiDB-lite"/>
    </source>
</evidence>
<dbReference type="STRING" id="1908258.BKK48_07305"/>
<organism evidence="3 4">
    <name type="scientific">Rodentibacter heidelbergensis</name>
    <dbReference type="NCBI Taxonomy" id="1908258"/>
    <lineage>
        <taxon>Bacteria</taxon>
        <taxon>Pseudomonadati</taxon>
        <taxon>Pseudomonadota</taxon>
        <taxon>Gammaproteobacteria</taxon>
        <taxon>Pasteurellales</taxon>
        <taxon>Pasteurellaceae</taxon>
        <taxon>Rodentibacter</taxon>
    </lineage>
</organism>
<keyword evidence="2" id="KW-0732">Signal</keyword>
<protein>
    <recommendedName>
        <fullName evidence="5">Pentapeptide MXKDX repeat protein</fullName>
    </recommendedName>
</protein>
<feature type="chain" id="PRO_5012708403" description="Pentapeptide MXKDX repeat protein" evidence="2">
    <location>
        <begin position="24"/>
        <end position="94"/>
    </location>
</feature>
<dbReference type="AlphaFoldDB" id="A0A1V3I8V3"/>
<evidence type="ECO:0000256" key="2">
    <source>
        <dbReference type="SAM" id="SignalP"/>
    </source>
</evidence>
<feature type="region of interest" description="Disordered" evidence="1">
    <location>
        <begin position="33"/>
        <end position="94"/>
    </location>
</feature>
<sequence>MKNITLKSAFISMAVLLGSSAYASSMSADCSKDKMGCEKEMSMKSDSMMKEEMKMKSDSMMKDEMKMKSDSMMKEDMKMKSDSMMKEEMKKEKM</sequence>
<feature type="signal peptide" evidence="2">
    <location>
        <begin position="1"/>
        <end position="23"/>
    </location>
</feature>